<protein>
    <submittedName>
        <fullName evidence="2">DUF192 domain-containing protein</fullName>
    </submittedName>
</protein>
<dbReference type="PANTHER" id="PTHR37953">
    <property type="entry name" value="UPF0127 PROTEIN MJ1496"/>
    <property type="match status" value="1"/>
</dbReference>
<dbReference type="InterPro" id="IPR003795">
    <property type="entry name" value="DUF192"/>
</dbReference>
<feature type="signal peptide" evidence="1">
    <location>
        <begin position="1"/>
        <end position="23"/>
    </location>
</feature>
<name>A0ABW3TB62_9RHOB</name>
<accession>A0ABW3TB62</accession>
<keyword evidence="3" id="KW-1185">Reference proteome</keyword>
<dbReference type="Gene3D" id="2.60.120.1140">
    <property type="entry name" value="Protein of unknown function DUF192"/>
    <property type="match status" value="1"/>
</dbReference>
<dbReference type="PANTHER" id="PTHR37953:SF1">
    <property type="entry name" value="UPF0127 PROTEIN MJ1496"/>
    <property type="match status" value="1"/>
</dbReference>
<feature type="chain" id="PRO_5045143346" evidence="1">
    <location>
        <begin position="24"/>
        <end position="161"/>
    </location>
</feature>
<evidence type="ECO:0000256" key="1">
    <source>
        <dbReference type="SAM" id="SignalP"/>
    </source>
</evidence>
<dbReference type="Proteomes" id="UP001597151">
    <property type="component" value="Unassembled WGS sequence"/>
</dbReference>
<dbReference type="InterPro" id="IPR038695">
    <property type="entry name" value="Saro_0823-like_sf"/>
</dbReference>
<reference evidence="3" key="1">
    <citation type="journal article" date="2019" name="Int. J. Syst. Evol. Microbiol.">
        <title>The Global Catalogue of Microorganisms (GCM) 10K type strain sequencing project: providing services to taxonomists for standard genome sequencing and annotation.</title>
        <authorList>
            <consortium name="The Broad Institute Genomics Platform"/>
            <consortium name="The Broad Institute Genome Sequencing Center for Infectious Disease"/>
            <person name="Wu L."/>
            <person name="Ma J."/>
        </authorList>
    </citation>
    <scope>NUCLEOTIDE SEQUENCE [LARGE SCALE GENOMIC DNA]</scope>
    <source>
        <strain evidence="3">CCUG 55328</strain>
    </source>
</reference>
<dbReference type="EMBL" id="JBHTKR010000002">
    <property type="protein sequence ID" value="MFD1194359.1"/>
    <property type="molecule type" value="Genomic_DNA"/>
</dbReference>
<evidence type="ECO:0000313" key="2">
    <source>
        <dbReference type="EMBL" id="MFD1194359.1"/>
    </source>
</evidence>
<organism evidence="2 3">
    <name type="scientific">Seohaeicola saemankumensis</name>
    <dbReference type="NCBI Taxonomy" id="481181"/>
    <lineage>
        <taxon>Bacteria</taxon>
        <taxon>Pseudomonadati</taxon>
        <taxon>Pseudomonadota</taxon>
        <taxon>Alphaproteobacteria</taxon>
        <taxon>Rhodobacterales</taxon>
        <taxon>Roseobacteraceae</taxon>
        <taxon>Seohaeicola</taxon>
    </lineage>
</organism>
<sequence length="161" mass="17424">MIRRALLVLLMAGGAALAQVALAQASSDCRADTVLLRGDWGQARFSVEIADTPDTRSRGLMFRETMAKSAGMLFVYDTPQRATFWMRNTLISLDMIFADERGVVRHVHHNAIPGDETVIDGGRGILAVLEINGGLARAMGIVPGSQMRHPAFASETAAWPC</sequence>
<dbReference type="RefSeq" id="WP_380789785.1">
    <property type="nucleotide sequence ID" value="NZ_JBHTKR010000002.1"/>
</dbReference>
<dbReference type="Pfam" id="PF02643">
    <property type="entry name" value="DUF192"/>
    <property type="match status" value="1"/>
</dbReference>
<keyword evidence="1" id="KW-0732">Signal</keyword>
<gene>
    <name evidence="2" type="ORF">ACFQ3C_06725</name>
</gene>
<evidence type="ECO:0000313" key="3">
    <source>
        <dbReference type="Proteomes" id="UP001597151"/>
    </source>
</evidence>
<proteinExistence type="predicted"/>
<comment type="caution">
    <text evidence="2">The sequence shown here is derived from an EMBL/GenBank/DDBJ whole genome shotgun (WGS) entry which is preliminary data.</text>
</comment>